<protein>
    <submittedName>
        <fullName evidence="2">EGF-like domain-containing protein</fullName>
    </submittedName>
</protein>
<dbReference type="EMBL" id="PKPP01004631">
    <property type="protein sequence ID" value="PWA63472.1"/>
    <property type="molecule type" value="Genomic_DNA"/>
</dbReference>
<dbReference type="OrthoDB" id="1740133at2759"/>
<comment type="caution">
    <text evidence="2">The sequence shown here is derived from an EMBL/GenBank/DDBJ whole genome shotgun (WGS) entry which is preliminary data.</text>
</comment>
<dbReference type="Gene3D" id="3.30.200.20">
    <property type="entry name" value="Phosphorylase Kinase, domain 1"/>
    <property type="match status" value="1"/>
</dbReference>
<name>A0A2U1MQG4_ARTAN</name>
<organism evidence="2 3">
    <name type="scientific">Artemisia annua</name>
    <name type="common">Sweet wormwood</name>
    <dbReference type="NCBI Taxonomy" id="35608"/>
    <lineage>
        <taxon>Eukaryota</taxon>
        <taxon>Viridiplantae</taxon>
        <taxon>Streptophyta</taxon>
        <taxon>Embryophyta</taxon>
        <taxon>Tracheophyta</taxon>
        <taxon>Spermatophyta</taxon>
        <taxon>Magnoliopsida</taxon>
        <taxon>eudicotyledons</taxon>
        <taxon>Gunneridae</taxon>
        <taxon>Pentapetalae</taxon>
        <taxon>asterids</taxon>
        <taxon>campanulids</taxon>
        <taxon>Asterales</taxon>
        <taxon>Asteraceae</taxon>
        <taxon>Asteroideae</taxon>
        <taxon>Anthemideae</taxon>
        <taxon>Artemisiinae</taxon>
        <taxon>Artemisia</taxon>
    </lineage>
</organism>
<dbReference type="STRING" id="35608.A0A2U1MQG4"/>
<proteinExistence type="predicted"/>
<dbReference type="Proteomes" id="UP000245207">
    <property type="component" value="Unassembled WGS sequence"/>
</dbReference>
<keyword evidence="1" id="KW-0812">Transmembrane</keyword>
<evidence type="ECO:0000313" key="2">
    <source>
        <dbReference type="EMBL" id="PWA63472.1"/>
    </source>
</evidence>
<feature type="transmembrane region" description="Helical" evidence="1">
    <location>
        <begin position="18"/>
        <end position="40"/>
    </location>
</feature>
<sequence>MGPTAQKQGSNKKKQTTIIVVSAPLGSVLVCVILAIYAAWRKNKRSRKLILGPAPACDDTIEGLVKSGPRKKKVILLGILTSVVLVLVDGSQNIDVDLPSFSVAKIARHTNHFSDSNKHGKCGFGPVYKKPEVPCIFFWPKCVLVRPNPANSIW</sequence>
<reference evidence="2 3" key="1">
    <citation type="journal article" date="2018" name="Mol. Plant">
        <title>The genome of Artemisia annua provides insight into the evolution of Asteraceae family and artemisinin biosynthesis.</title>
        <authorList>
            <person name="Shen Q."/>
            <person name="Zhang L."/>
            <person name="Liao Z."/>
            <person name="Wang S."/>
            <person name="Yan T."/>
            <person name="Shi P."/>
            <person name="Liu M."/>
            <person name="Fu X."/>
            <person name="Pan Q."/>
            <person name="Wang Y."/>
            <person name="Lv Z."/>
            <person name="Lu X."/>
            <person name="Zhang F."/>
            <person name="Jiang W."/>
            <person name="Ma Y."/>
            <person name="Chen M."/>
            <person name="Hao X."/>
            <person name="Li L."/>
            <person name="Tang Y."/>
            <person name="Lv G."/>
            <person name="Zhou Y."/>
            <person name="Sun X."/>
            <person name="Brodelius P.E."/>
            <person name="Rose J.K.C."/>
            <person name="Tang K."/>
        </authorList>
    </citation>
    <scope>NUCLEOTIDE SEQUENCE [LARGE SCALE GENOMIC DNA]</scope>
    <source>
        <strain evidence="3">cv. Huhao1</strain>
        <tissue evidence="2">Leaf</tissue>
    </source>
</reference>
<accession>A0A2U1MQG4</accession>
<keyword evidence="1" id="KW-0472">Membrane</keyword>
<keyword evidence="3" id="KW-1185">Reference proteome</keyword>
<gene>
    <name evidence="2" type="ORF">CTI12_AA353490</name>
</gene>
<keyword evidence="1" id="KW-1133">Transmembrane helix</keyword>
<evidence type="ECO:0000313" key="3">
    <source>
        <dbReference type="Proteomes" id="UP000245207"/>
    </source>
</evidence>
<evidence type="ECO:0000256" key="1">
    <source>
        <dbReference type="SAM" id="Phobius"/>
    </source>
</evidence>
<dbReference type="AlphaFoldDB" id="A0A2U1MQG4"/>